<keyword evidence="1" id="KW-1133">Transmembrane helix</keyword>
<name>A0A835QJJ6_VANPL</name>
<gene>
    <name evidence="2" type="ORF">HPP92_014187</name>
</gene>
<sequence>MRHDSMVVRTPAVLGHPISCATSIKSGRMGRRDFLLLFVKILTVHAYKYLLMASGPSFWNLLRILDRRYVRSLLDGQNMAPVEISNEARNITKKLIGQLCNGKTT</sequence>
<proteinExistence type="predicted"/>
<evidence type="ECO:0000313" key="3">
    <source>
        <dbReference type="Proteomes" id="UP000639772"/>
    </source>
</evidence>
<dbReference type="EMBL" id="JADCNM010000007">
    <property type="protein sequence ID" value="KAG0474501.1"/>
    <property type="molecule type" value="Genomic_DNA"/>
</dbReference>
<dbReference type="Proteomes" id="UP000639772">
    <property type="component" value="Chromosome 7"/>
</dbReference>
<keyword evidence="1" id="KW-0812">Transmembrane</keyword>
<comment type="caution">
    <text evidence="2">The sequence shown here is derived from an EMBL/GenBank/DDBJ whole genome shotgun (WGS) entry which is preliminary data.</text>
</comment>
<keyword evidence="1" id="KW-0472">Membrane</keyword>
<evidence type="ECO:0000256" key="1">
    <source>
        <dbReference type="SAM" id="Phobius"/>
    </source>
</evidence>
<accession>A0A835QJJ6</accession>
<reference evidence="2 3" key="1">
    <citation type="journal article" date="2020" name="Nat. Food">
        <title>A phased Vanilla planifolia genome enables genetic improvement of flavour and production.</title>
        <authorList>
            <person name="Hasing T."/>
            <person name="Tang H."/>
            <person name="Brym M."/>
            <person name="Khazi F."/>
            <person name="Huang T."/>
            <person name="Chambers A.H."/>
        </authorList>
    </citation>
    <scope>NUCLEOTIDE SEQUENCE [LARGE SCALE GENOMIC DNA]</scope>
    <source>
        <tissue evidence="2">Leaf</tissue>
    </source>
</reference>
<feature type="transmembrane region" description="Helical" evidence="1">
    <location>
        <begin position="34"/>
        <end position="52"/>
    </location>
</feature>
<organism evidence="2 3">
    <name type="scientific">Vanilla planifolia</name>
    <name type="common">Vanilla</name>
    <dbReference type="NCBI Taxonomy" id="51239"/>
    <lineage>
        <taxon>Eukaryota</taxon>
        <taxon>Viridiplantae</taxon>
        <taxon>Streptophyta</taxon>
        <taxon>Embryophyta</taxon>
        <taxon>Tracheophyta</taxon>
        <taxon>Spermatophyta</taxon>
        <taxon>Magnoliopsida</taxon>
        <taxon>Liliopsida</taxon>
        <taxon>Asparagales</taxon>
        <taxon>Orchidaceae</taxon>
        <taxon>Vanilloideae</taxon>
        <taxon>Vanilleae</taxon>
        <taxon>Vanilla</taxon>
    </lineage>
</organism>
<dbReference type="AlphaFoldDB" id="A0A835QJJ6"/>
<protein>
    <submittedName>
        <fullName evidence="2">Uncharacterized protein</fullName>
    </submittedName>
</protein>
<evidence type="ECO:0000313" key="2">
    <source>
        <dbReference type="EMBL" id="KAG0474501.1"/>
    </source>
</evidence>